<organism evidence="1 2">
    <name type="scientific">Etheostoma spectabile</name>
    <name type="common">orangethroat darter</name>
    <dbReference type="NCBI Taxonomy" id="54343"/>
    <lineage>
        <taxon>Eukaryota</taxon>
        <taxon>Metazoa</taxon>
        <taxon>Chordata</taxon>
        <taxon>Craniata</taxon>
        <taxon>Vertebrata</taxon>
        <taxon>Euteleostomi</taxon>
        <taxon>Actinopterygii</taxon>
        <taxon>Neopterygii</taxon>
        <taxon>Teleostei</taxon>
        <taxon>Neoteleostei</taxon>
        <taxon>Acanthomorphata</taxon>
        <taxon>Eupercaria</taxon>
        <taxon>Perciformes</taxon>
        <taxon>Percoidei</taxon>
        <taxon>Percidae</taxon>
        <taxon>Etheostomatinae</taxon>
        <taxon>Etheostoma</taxon>
    </lineage>
</organism>
<keyword evidence="2" id="KW-1185">Reference proteome</keyword>
<proteinExistence type="predicted"/>
<dbReference type="Proteomes" id="UP000327493">
    <property type="component" value="Unassembled WGS sequence"/>
</dbReference>
<comment type="caution">
    <text evidence="1">The sequence shown here is derived from an EMBL/GenBank/DDBJ whole genome shotgun (WGS) entry which is preliminary data.</text>
</comment>
<dbReference type="AlphaFoldDB" id="A0A5J5CEP6"/>
<accession>A0A5J5CEP6</accession>
<reference evidence="1 2" key="1">
    <citation type="submission" date="2019-08" db="EMBL/GenBank/DDBJ databases">
        <title>A chromosome-level genome assembly, high-density linkage maps, and genome scans reveal the genomic architecture of hybrid incompatibilities underlying speciation via character displacement in darters (Percidae: Etheostominae).</title>
        <authorList>
            <person name="Moran R.L."/>
            <person name="Catchen J.M."/>
            <person name="Fuller R.C."/>
        </authorList>
    </citation>
    <scope>NUCLEOTIDE SEQUENCE [LARGE SCALE GENOMIC DNA]</scope>
    <source>
        <strain evidence="1">EspeVRDwgs_2016</strain>
        <tissue evidence="1">Muscle</tissue>
    </source>
</reference>
<name>A0A5J5CEP6_9PERO</name>
<gene>
    <name evidence="1" type="ORF">FQN60_016031</name>
</gene>
<feature type="non-terminal residue" evidence="1">
    <location>
        <position position="82"/>
    </location>
</feature>
<protein>
    <submittedName>
        <fullName evidence="1">Uncharacterized protein</fullName>
    </submittedName>
</protein>
<evidence type="ECO:0000313" key="1">
    <source>
        <dbReference type="EMBL" id="KAA8579076.1"/>
    </source>
</evidence>
<sequence length="82" mass="9252">METTRSQDDKGGADGQWLYRILHPPAIKDYNKNIGGVDLSDALIGYTRILAQQDKRYRFSCSTLLTLLCKSFILSQERAIAT</sequence>
<evidence type="ECO:0000313" key="2">
    <source>
        <dbReference type="Proteomes" id="UP000327493"/>
    </source>
</evidence>
<dbReference type="EMBL" id="VOFY01000047">
    <property type="protein sequence ID" value="KAA8579076.1"/>
    <property type="molecule type" value="Genomic_DNA"/>
</dbReference>